<evidence type="ECO:0000259" key="7">
    <source>
        <dbReference type="Pfam" id="PF25019"/>
    </source>
</evidence>
<reference evidence="8" key="2">
    <citation type="journal article" date="2015" name="Data Brief">
        <title>Shoot transcriptome of the giant reed, Arundo donax.</title>
        <authorList>
            <person name="Barrero R.A."/>
            <person name="Guerrero F.D."/>
            <person name="Moolhuijzen P."/>
            <person name="Goolsby J.A."/>
            <person name="Tidwell J."/>
            <person name="Bellgard S.E."/>
            <person name="Bellgard M.I."/>
        </authorList>
    </citation>
    <scope>NUCLEOTIDE SEQUENCE</scope>
    <source>
        <tissue evidence="8">Shoot tissue taken approximately 20 cm above the soil surface</tissue>
    </source>
</reference>
<evidence type="ECO:0000256" key="2">
    <source>
        <dbReference type="ARBA" id="ARBA00022737"/>
    </source>
</evidence>
<accession>A0A0A9BVP8</accession>
<dbReference type="Gene3D" id="1.10.8.430">
    <property type="entry name" value="Helical domain of apoptotic protease-activating factors"/>
    <property type="match status" value="1"/>
</dbReference>
<dbReference type="Gene3D" id="3.80.10.10">
    <property type="entry name" value="Ribonuclease Inhibitor"/>
    <property type="match status" value="1"/>
</dbReference>
<dbReference type="Gene3D" id="3.40.50.300">
    <property type="entry name" value="P-loop containing nucleotide triphosphate hydrolases"/>
    <property type="match status" value="1"/>
</dbReference>
<dbReference type="InterPro" id="IPR056789">
    <property type="entry name" value="LRR_R13L1-DRL21"/>
</dbReference>
<dbReference type="InterPro" id="IPR036388">
    <property type="entry name" value="WH-like_DNA-bd_sf"/>
</dbReference>
<evidence type="ECO:0000256" key="1">
    <source>
        <dbReference type="ARBA" id="ARBA00022614"/>
    </source>
</evidence>
<dbReference type="InterPro" id="IPR058922">
    <property type="entry name" value="WHD_DRP"/>
</dbReference>
<dbReference type="Pfam" id="PF23559">
    <property type="entry name" value="WHD_DRP"/>
    <property type="match status" value="1"/>
</dbReference>
<feature type="region of interest" description="Disordered" evidence="4">
    <location>
        <begin position="1"/>
        <end position="23"/>
    </location>
</feature>
<dbReference type="Gene3D" id="1.10.10.10">
    <property type="entry name" value="Winged helix-like DNA-binding domain superfamily/Winged helix DNA-binding domain"/>
    <property type="match status" value="1"/>
</dbReference>
<organism evidence="8">
    <name type="scientific">Arundo donax</name>
    <name type="common">Giant reed</name>
    <name type="synonym">Donax arundinaceus</name>
    <dbReference type="NCBI Taxonomy" id="35708"/>
    <lineage>
        <taxon>Eukaryota</taxon>
        <taxon>Viridiplantae</taxon>
        <taxon>Streptophyta</taxon>
        <taxon>Embryophyta</taxon>
        <taxon>Tracheophyta</taxon>
        <taxon>Spermatophyta</taxon>
        <taxon>Magnoliopsida</taxon>
        <taxon>Liliopsida</taxon>
        <taxon>Poales</taxon>
        <taxon>Poaceae</taxon>
        <taxon>PACMAD clade</taxon>
        <taxon>Arundinoideae</taxon>
        <taxon>Arundineae</taxon>
        <taxon>Arundo</taxon>
    </lineage>
</organism>
<keyword evidence="1" id="KW-0433">Leucine-rich repeat</keyword>
<dbReference type="Pfam" id="PF25019">
    <property type="entry name" value="LRR_R13L1-DRL21"/>
    <property type="match status" value="1"/>
</dbReference>
<dbReference type="InterPro" id="IPR002182">
    <property type="entry name" value="NB-ARC"/>
</dbReference>
<dbReference type="PANTHER" id="PTHR36766">
    <property type="entry name" value="PLANT BROAD-SPECTRUM MILDEW RESISTANCE PROTEIN RPW8"/>
    <property type="match status" value="1"/>
</dbReference>
<dbReference type="SUPFAM" id="SSF52540">
    <property type="entry name" value="P-loop containing nucleoside triphosphate hydrolases"/>
    <property type="match status" value="1"/>
</dbReference>
<evidence type="ECO:0000256" key="4">
    <source>
        <dbReference type="SAM" id="MobiDB-lite"/>
    </source>
</evidence>
<proteinExistence type="predicted"/>
<dbReference type="GO" id="GO:0006952">
    <property type="term" value="P:defense response"/>
    <property type="evidence" value="ECO:0007669"/>
    <property type="project" value="UniProtKB-KW"/>
</dbReference>
<feature type="domain" description="Disease resistance protein winged helix" evidence="6">
    <location>
        <begin position="273"/>
        <end position="336"/>
    </location>
</feature>
<dbReference type="InterPro" id="IPR032675">
    <property type="entry name" value="LRR_dom_sf"/>
</dbReference>
<dbReference type="GO" id="GO:0043531">
    <property type="term" value="F:ADP binding"/>
    <property type="evidence" value="ECO:0007669"/>
    <property type="project" value="InterPro"/>
</dbReference>
<dbReference type="PRINTS" id="PR00364">
    <property type="entry name" value="DISEASERSIST"/>
</dbReference>
<evidence type="ECO:0000256" key="3">
    <source>
        <dbReference type="ARBA" id="ARBA00022821"/>
    </source>
</evidence>
<evidence type="ECO:0000259" key="6">
    <source>
        <dbReference type="Pfam" id="PF23559"/>
    </source>
</evidence>
<dbReference type="PANTHER" id="PTHR36766:SF40">
    <property type="entry name" value="DISEASE RESISTANCE PROTEIN RGA3"/>
    <property type="match status" value="1"/>
</dbReference>
<sequence length="816" mass="91750">MLLEDDHDMSGPPRKKHHIGVDGRSSFSRHTKLAAIVGIGGVGKTTLAQLVYNDSKVQEHFDIRSWVWVSRDFDTIRLTRAIIESVTDAPCNLVELESLQKRLVAIITGKKVFLVLDDVWDEGSASCEMLLQPLVLAAAASRVMVTTRNQLVATAMDAQFIVHLEGLDAQDSWTLFWRVVLPCDDCQNAQNVTPELKAVGWRIVEKSHGVPLVVRAVGALLSRNTSLELWEDVATSDLWELDMAKEHVMPILRLSYDYLPAHLKPCFRFCGGYPRGHEFQAEELARLWCALGFARDSGLKKMEAVACSYIDEFVQRSFLSRSTPLVLMHDLVYDLAQSIEKEAKCATARNGSCVVHCNVFLHDANKVHHGSCSLRSVLIDIHGCEGSTYYLERSLFESGNIRNLRVLDMSGDFVTFNWTEINLPESVGELKHLRYLSLCQKTIPDFICKLYKLQTLVNHSADTLYLPNGIWKLNKLRNLLFPRMSPVAMPRGINGMTNLQALSAFTVSKVSSDVAILSALGDLDGLQGELRILELQNITNKRVLEAAEANLSSKRLTQLALEWNASLSEDPTPYPDEQVLNSLRPNTCIGRLRLSGYRGASFPTWLSDNSFRRITHVEIVDCNHCECLPALGQLTGLKQLKLEGLKKMKTIDAEFYGIGGVPFPSLQKLQCFGMEEWKTWWPAGNLGAFPALQDLVLMECKELVALPVCNLQALTELTVTGCKNLSTLKQIEDHCKLVIRETYAGKSSNGLKSHDQELRFQRESSAQQPCFLPSLATVRTEDWYWRSRVGFRRFWRTGGRSNDCTQFGMGLCCRFW</sequence>
<feature type="domain" description="R13L1/DRL21-like LRR repeat region" evidence="7">
    <location>
        <begin position="517"/>
        <end position="644"/>
    </location>
</feature>
<reference evidence="8" key="1">
    <citation type="submission" date="2014-09" db="EMBL/GenBank/DDBJ databases">
        <authorList>
            <person name="Magalhaes I.L.F."/>
            <person name="Oliveira U."/>
            <person name="Santos F.R."/>
            <person name="Vidigal T.H.D.A."/>
            <person name="Brescovit A.D."/>
            <person name="Santos A.J."/>
        </authorList>
    </citation>
    <scope>NUCLEOTIDE SEQUENCE</scope>
    <source>
        <tissue evidence="8">Shoot tissue taken approximately 20 cm above the soil surface</tissue>
    </source>
</reference>
<keyword evidence="2" id="KW-0677">Repeat</keyword>
<keyword evidence="3" id="KW-0611">Plant defense</keyword>
<dbReference type="Pfam" id="PF00931">
    <property type="entry name" value="NB-ARC"/>
    <property type="match status" value="1"/>
</dbReference>
<name>A0A0A9BVP8_ARUDO</name>
<dbReference type="InterPro" id="IPR027417">
    <property type="entry name" value="P-loop_NTPase"/>
</dbReference>
<evidence type="ECO:0000259" key="5">
    <source>
        <dbReference type="Pfam" id="PF00931"/>
    </source>
</evidence>
<dbReference type="InterPro" id="IPR042197">
    <property type="entry name" value="Apaf_helical"/>
</dbReference>
<feature type="domain" description="NB-ARC" evidence="5">
    <location>
        <begin position="31"/>
        <end position="183"/>
    </location>
</feature>
<dbReference type="SUPFAM" id="SSF52058">
    <property type="entry name" value="L domain-like"/>
    <property type="match status" value="1"/>
</dbReference>
<dbReference type="EMBL" id="GBRH01230504">
    <property type="protein sequence ID" value="JAD67391.1"/>
    <property type="molecule type" value="Transcribed_RNA"/>
</dbReference>
<evidence type="ECO:0000313" key="8">
    <source>
        <dbReference type="EMBL" id="JAD67391.1"/>
    </source>
</evidence>
<protein>
    <submittedName>
        <fullName evidence="8">Uncharacterized protein</fullName>
    </submittedName>
</protein>
<dbReference type="AlphaFoldDB" id="A0A0A9BVP8"/>